<evidence type="ECO:0000313" key="1">
    <source>
        <dbReference type="EMBL" id="UYQ95228.1"/>
    </source>
</evidence>
<keyword evidence="2" id="KW-1185">Reference proteome</keyword>
<protein>
    <submittedName>
        <fullName evidence="1">Uncharacterized protein</fullName>
    </submittedName>
</protein>
<sequence length="150" mass="16812">MLATQASAQRVMPSMPATSAVNALDKKRAAVIRSFVQDLFISPDTPSALGRYMAYECKPDCSQCFCKRVEFVREETGPFLRAYHTSRITVLPYAAIREMRGCAAFPLPAVNEIYGIASGNTVIMYFLFEVGSDKLVSFCTEQQEKYFFAF</sequence>
<accession>A0ABY6J6C0</accession>
<name>A0ABY6J6C0_9BACT</name>
<proteinExistence type="predicted"/>
<organism evidence="1 2">
    <name type="scientific">Chitinophaga horti</name>
    <dbReference type="NCBI Taxonomy" id="2920382"/>
    <lineage>
        <taxon>Bacteria</taxon>
        <taxon>Pseudomonadati</taxon>
        <taxon>Bacteroidota</taxon>
        <taxon>Chitinophagia</taxon>
        <taxon>Chitinophagales</taxon>
        <taxon>Chitinophagaceae</taxon>
        <taxon>Chitinophaga</taxon>
    </lineage>
</organism>
<dbReference type="RefSeq" id="WP_264283000.1">
    <property type="nucleotide sequence ID" value="NZ_CP107006.1"/>
</dbReference>
<dbReference type="Proteomes" id="UP001162741">
    <property type="component" value="Chromosome"/>
</dbReference>
<reference evidence="1" key="1">
    <citation type="submission" date="2022-10" db="EMBL/GenBank/DDBJ databases">
        <title>Chitinophaga sp. nov., isolated from soil.</title>
        <authorList>
            <person name="Jeon C.O."/>
        </authorList>
    </citation>
    <scope>NUCLEOTIDE SEQUENCE</scope>
    <source>
        <strain evidence="1">R8</strain>
    </source>
</reference>
<evidence type="ECO:0000313" key="2">
    <source>
        <dbReference type="Proteomes" id="UP001162741"/>
    </source>
</evidence>
<dbReference type="EMBL" id="CP107006">
    <property type="protein sequence ID" value="UYQ95228.1"/>
    <property type="molecule type" value="Genomic_DNA"/>
</dbReference>
<gene>
    <name evidence="1" type="ORF">MKQ68_08980</name>
</gene>